<comment type="caution">
    <text evidence="2">The sequence shown here is derived from an EMBL/GenBank/DDBJ whole genome shotgun (WGS) entry which is preliminary data.</text>
</comment>
<accession>A0A6M0QBE2</accession>
<keyword evidence="3" id="KW-1185">Reference proteome</keyword>
<organism evidence="2 3">
    <name type="scientific">Bacillus mesophilus</name>
    <dbReference type="NCBI Taxonomy" id="1808955"/>
    <lineage>
        <taxon>Bacteria</taxon>
        <taxon>Bacillati</taxon>
        <taxon>Bacillota</taxon>
        <taxon>Bacilli</taxon>
        <taxon>Bacillales</taxon>
        <taxon>Bacillaceae</taxon>
        <taxon>Bacillus</taxon>
    </lineage>
</organism>
<feature type="transmembrane region" description="Helical" evidence="1">
    <location>
        <begin position="12"/>
        <end position="29"/>
    </location>
</feature>
<protein>
    <submittedName>
        <fullName evidence="2">Uncharacterized protein</fullName>
    </submittedName>
</protein>
<name>A0A6M0QBE2_9BACI</name>
<evidence type="ECO:0000313" key="2">
    <source>
        <dbReference type="EMBL" id="NEY73652.1"/>
    </source>
</evidence>
<proteinExistence type="predicted"/>
<feature type="transmembrane region" description="Helical" evidence="1">
    <location>
        <begin position="77"/>
        <end position="94"/>
    </location>
</feature>
<keyword evidence="1" id="KW-0472">Membrane</keyword>
<evidence type="ECO:0000256" key="1">
    <source>
        <dbReference type="SAM" id="Phobius"/>
    </source>
</evidence>
<keyword evidence="1" id="KW-0812">Transmembrane</keyword>
<keyword evidence="1" id="KW-1133">Transmembrane helix</keyword>
<dbReference type="Proteomes" id="UP000481043">
    <property type="component" value="Unassembled WGS sequence"/>
</dbReference>
<evidence type="ECO:0000313" key="3">
    <source>
        <dbReference type="Proteomes" id="UP000481043"/>
    </source>
</evidence>
<feature type="transmembrane region" description="Helical" evidence="1">
    <location>
        <begin position="106"/>
        <end position="130"/>
    </location>
</feature>
<gene>
    <name evidence="2" type="ORF">G4D63_18205</name>
</gene>
<reference evidence="2 3" key="1">
    <citation type="submission" date="2020-02" db="EMBL/GenBank/DDBJ databases">
        <title>Bacillus aquiflavi sp. nov., isolated from yellow water of strong flavor Chinese baijiu in Yibin region of China.</title>
        <authorList>
            <person name="Xie J."/>
        </authorList>
    </citation>
    <scope>NUCLEOTIDE SEQUENCE [LARGE SCALE GENOMIC DNA]</scope>
    <source>
        <strain evidence="2 3">SA4</strain>
    </source>
</reference>
<feature type="transmembrane region" description="Helical" evidence="1">
    <location>
        <begin position="136"/>
        <end position="157"/>
    </location>
</feature>
<dbReference type="EMBL" id="JAAIWM010000008">
    <property type="protein sequence ID" value="NEY73652.1"/>
    <property type="molecule type" value="Genomic_DNA"/>
</dbReference>
<dbReference type="AlphaFoldDB" id="A0A6M0QBE2"/>
<feature type="transmembrane region" description="Helical" evidence="1">
    <location>
        <begin position="41"/>
        <end position="57"/>
    </location>
</feature>
<sequence>MIIYDNQFNENEWFIIIVSVVMYTLIFLLPKKFSLGTSITLLLLGFYIGLLSDHSISIPPFDFYDVNDNSKYEVFDILTYVMYGPFGYFLIYFYEHFKIRGYKTIFYIIVWTFFAIILEYVGTKFGIFHYKQGYRLAFSVPIYVGLQSLTIFYYVILKNKANQTNQKE</sequence>
<dbReference type="RefSeq" id="WP_163181401.1">
    <property type="nucleotide sequence ID" value="NZ_JAAIWM010000008.1"/>
</dbReference>